<proteinExistence type="predicted"/>
<keyword evidence="1" id="KW-0812">Transmembrane</keyword>
<name>A0A1G6PNX5_9BACL</name>
<keyword evidence="3" id="KW-1185">Reference proteome</keyword>
<dbReference type="Gene3D" id="1.20.210.10">
    <property type="entry name" value="Cytochrome c oxidase-like, subunit I domain"/>
    <property type="match status" value="1"/>
</dbReference>
<feature type="transmembrane region" description="Helical" evidence="1">
    <location>
        <begin position="324"/>
        <end position="349"/>
    </location>
</feature>
<feature type="transmembrane region" description="Helical" evidence="1">
    <location>
        <begin position="188"/>
        <end position="207"/>
    </location>
</feature>
<dbReference type="SUPFAM" id="SSF81442">
    <property type="entry name" value="Cytochrome c oxidase subunit I-like"/>
    <property type="match status" value="1"/>
</dbReference>
<organism evidence="2 3">
    <name type="scientific">Melghirimyces thermohalophilus</name>
    <dbReference type="NCBI Taxonomy" id="1236220"/>
    <lineage>
        <taxon>Bacteria</taxon>
        <taxon>Bacillati</taxon>
        <taxon>Bacillota</taxon>
        <taxon>Bacilli</taxon>
        <taxon>Bacillales</taxon>
        <taxon>Thermoactinomycetaceae</taxon>
        <taxon>Melghirimyces</taxon>
    </lineage>
</organism>
<reference evidence="2 3" key="1">
    <citation type="submission" date="2016-10" db="EMBL/GenBank/DDBJ databases">
        <authorList>
            <person name="de Groot N.N."/>
        </authorList>
    </citation>
    <scope>NUCLEOTIDE SEQUENCE [LARGE SCALE GENOMIC DNA]</scope>
    <source>
        <strain evidence="2 3">DSM 45514</strain>
    </source>
</reference>
<feature type="transmembrane region" description="Helical" evidence="1">
    <location>
        <begin position="150"/>
        <end position="176"/>
    </location>
</feature>
<feature type="transmembrane region" description="Helical" evidence="1">
    <location>
        <begin position="117"/>
        <end position="138"/>
    </location>
</feature>
<evidence type="ECO:0000256" key="1">
    <source>
        <dbReference type="SAM" id="Phobius"/>
    </source>
</evidence>
<dbReference type="RefSeq" id="WP_245662259.1">
    <property type="nucleotide sequence ID" value="NZ_FMZA01000017.1"/>
</dbReference>
<dbReference type="InterPro" id="IPR036927">
    <property type="entry name" value="Cyt_c_oxase-like_su1_sf"/>
</dbReference>
<sequence length="422" mass="46466">MQMHAGMPGTTVDRATFRLPFLFIVTGMIGFVTFHLFTLVGHLGWIDDAPRNPVGWSHVHLILLGWATMVAMGAVYQLISVILQRDVYSRKLGFIQYALFTLGVAGLVVGFRQFQTGWIAAFALLTFTGILLFTCNIGQTLRLARSWNPITLSVASALIYLLLAGGTGLTMGIGFATGWDASFRLQLLTAHLWLGAVGWFGLLITGFSYKLLSMFHLAHQVPTRKQKVVWFLWNLGVITGVTASILDAPLGHWLGGGLITSALIAYSLHLKEIRKHAIKKHPGPGIAFTQWSAHGVTLIAVLFLISAPWLSFEDPRLQLILGWIYLYGWVGMTILGYLSKIVPFLWWTYKYGVHAGKPSTPTLGDLINQRWIGITLKMIGIALLLMTAGIAIPSEMFTVLAGAVLSLSSLAYITWIALVFVR</sequence>
<feature type="transmembrane region" description="Helical" evidence="1">
    <location>
        <begin position="21"/>
        <end position="46"/>
    </location>
</feature>
<keyword evidence="1" id="KW-1133">Transmembrane helix</keyword>
<evidence type="ECO:0000313" key="3">
    <source>
        <dbReference type="Proteomes" id="UP000199387"/>
    </source>
</evidence>
<dbReference type="AlphaFoldDB" id="A0A1G6PNX5"/>
<dbReference type="Proteomes" id="UP000199387">
    <property type="component" value="Unassembled WGS sequence"/>
</dbReference>
<feature type="transmembrane region" description="Helical" evidence="1">
    <location>
        <begin position="228"/>
        <end position="246"/>
    </location>
</feature>
<evidence type="ECO:0008006" key="4">
    <source>
        <dbReference type="Google" id="ProtNLM"/>
    </source>
</evidence>
<keyword evidence="1" id="KW-0472">Membrane</keyword>
<feature type="transmembrane region" description="Helical" evidence="1">
    <location>
        <begin position="94"/>
        <end position="111"/>
    </location>
</feature>
<feature type="transmembrane region" description="Helical" evidence="1">
    <location>
        <begin position="370"/>
        <end position="392"/>
    </location>
</feature>
<dbReference type="STRING" id="1236220.SAMN04488112_11770"/>
<feature type="transmembrane region" description="Helical" evidence="1">
    <location>
        <begin position="252"/>
        <end position="270"/>
    </location>
</feature>
<gene>
    <name evidence="2" type="ORF">SAMN04488112_11770</name>
</gene>
<dbReference type="EMBL" id="FMZA01000017">
    <property type="protein sequence ID" value="SDC81758.1"/>
    <property type="molecule type" value="Genomic_DNA"/>
</dbReference>
<feature type="transmembrane region" description="Helical" evidence="1">
    <location>
        <begin position="58"/>
        <end position="82"/>
    </location>
</feature>
<feature type="transmembrane region" description="Helical" evidence="1">
    <location>
        <begin position="398"/>
        <end position="421"/>
    </location>
</feature>
<evidence type="ECO:0000313" key="2">
    <source>
        <dbReference type="EMBL" id="SDC81758.1"/>
    </source>
</evidence>
<feature type="transmembrane region" description="Helical" evidence="1">
    <location>
        <begin position="291"/>
        <end position="312"/>
    </location>
</feature>
<accession>A0A1G6PNX5</accession>
<protein>
    <recommendedName>
        <fullName evidence="4">Cytochrome C and Quinol oxidase polypeptide I</fullName>
    </recommendedName>
</protein>